<proteinExistence type="predicted"/>
<organism evidence="1 2">
    <name type="scientific">Symbiodinium pilosum</name>
    <name type="common">Dinoflagellate</name>
    <dbReference type="NCBI Taxonomy" id="2952"/>
    <lineage>
        <taxon>Eukaryota</taxon>
        <taxon>Sar</taxon>
        <taxon>Alveolata</taxon>
        <taxon>Dinophyceae</taxon>
        <taxon>Suessiales</taxon>
        <taxon>Symbiodiniaceae</taxon>
        <taxon>Symbiodinium</taxon>
    </lineage>
</organism>
<reference evidence="1" key="1">
    <citation type="submission" date="2021-02" db="EMBL/GenBank/DDBJ databases">
        <authorList>
            <person name="Dougan E. K."/>
            <person name="Rhodes N."/>
            <person name="Thang M."/>
            <person name="Chan C."/>
        </authorList>
    </citation>
    <scope>NUCLEOTIDE SEQUENCE</scope>
</reference>
<comment type="caution">
    <text evidence="1">The sequence shown here is derived from an EMBL/GenBank/DDBJ whole genome shotgun (WGS) entry which is preliminary data.</text>
</comment>
<gene>
    <name evidence="1" type="ORF">SPIL2461_LOCUS20605</name>
</gene>
<accession>A0A812XFW6</accession>
<dbReference type="Gene3D" id="2.120.10.80">
    <property type="entry name" value="Kelch-type beta propeller"/>
    <property type="match status" value="1"/>
</dbReference>
<dbReference type="OrthoDB" id="429155at2759"/>
<dbReference type="PANTHER" id="PTHR24414">
    <property type="entry name" value="F-BOX/KELCH-REPEAT PROTEIN SKIP4"/>
    <property type="match status" value="1"/>
</dbReference>
<evidence type="ECO:0000313" key="1">
    <source>
        <dbReference type="EMBL" id="CAE7722341.1"/>
    </source>
</evidence>
<dbReference type="InterPro" id="IPR050354">
    <property type="entry name" value="F-box/kelch-repeat_ARATH"/>
</dbReference>
<name>A0A812XFW6_SYMPI</name>
<sequence>MGSGASAPQVGELKGISTIAKSDTKKKFSAACEVDGKIFMAPYNARQMCVYDTATGDVLSVEISMALGDATGAAGKFNSICQADGKVYLPPWSSAQKMFVHDVATGHSTAIDISEAAHAQEPKKFSCICTACGKVYLAPFNAGKMLEYDPCTSTCTGIDVSDAVGSAETGKFFSMCAADGRVYLAPHDAEQMFVYDARTGKGKAVDVSAAVDCSQPSKFREIGAFGGKLYLVPRNAPQMFVYDPITGSGTGVDISAAAGSVQQGKFRSFCTVGNKIYLAPGCAPRMFVYDTSTCTGTAVDISDAADPFASAKFRAMCVSGGKVYLAPYNAGKMFFYDPVTCMGAGINLSAVSDPDQDEKFESMCSFDGKIYLVPAAAEKLVVLKDFAADHRKEESEKAGISAAYVLDPFLRYITATAPKGLGFGDAGPSKSFAEISVVMFDKETGLGAKLCCPRDNGQGCAGVDAVDQTYRGRATHFVSWCWRYTPQHVSGALRNWCRQSDVKAENIFLWMCFFCNNQYRISDAISTAELKTIFESNLSSIGKMIIFLDDYLNPVYIHRLWCIFETYVSVEQGIEPDVVLPDSAATELTDKLRQEDNVLVMLKNNFQSINVANASATEPGDEEAIKNLIRESLGGFEKVNTTVKKRLLPHLTQVVKGFLDSYLLGDE</sequence>
<dbReference type="InterPro" id="IPR015915">
    <property type="entry name" value="Kelch-typ_b-propeller"/>
</dbReference>
<keyword evidence="2" id="KW-1185">Reference proteome</keyword>
<dbReference type="PANTHER" id="PTHR24414:SF40">
    <property type="entry name" value="F-BOX_KELCH-REPEAT PROTEIN SKIP30"/>
    <property type="match status" value="1"/>
</dbReference>
<dbReference type="AlphaFoldDB" id="A0A812XFW6"/>
<evidence type="ECO:0000313" key="2">
    <source>
        <dbReference type="Proteomes" id="UP000649617"/>
    </source>
</evidence>
<dbReference type="EMBL" id="CAJNIZ010045519">
    <property type="protein sequence ID" value="CAE7722341.1"/>
    <property type="molecule type" value="Genomic_DNA"/>
</dbReference>
<protein>
    <submittedName>
        <fullName evidence="1">Uncharacterized protein</fullName>
    </submittedName>
</protein>
<dbReference type="Proteomes" id="UP000649617">
    <property type="component" value="Unassembled WGS sequence"/>
</dbReference>
<dbReference type="SUPFAM" id="SSF50965">
    <property type="entry name" value="Galactose oxidase, central domain"/>
    <property type="match status" value="2"/>
</dbReference>
<dbReference type="InterPro" id="IPR011043">
    <property type="entry name" value="Gal_Oxase/kelch_b-propeller"/>
</dbReference>